<evidence type="ECO:0000256" key="1">
    <source>
        <dbReference type="SAM" id="MobiDB-lite"/>
    </source>
</evidence>
<reference evidence="3" key="1">
    <citation type="submission" date="2020-09" db="EMBL/GenBank/DDBJ databases">
        <title>Iningainema tapete sp. nov. (Scytonemataceae, Cyanobacteria) from greenhouses in central Florida (USA) produces two types of nodularin with biosynthetic potential for microcystin-LR and anabaenopeptins.</title>
        <authorList>
            <person name="Berthold D.E."/>
            <person name="Lefler F.W."/>
            <person name="Huang I.-S."/>
            <person name="Abdulla H."/>
            <person name="Zimba P.V."/>
            <person name="Laughinghouse H.D. IV."/>
        </authorList>
    </citation>
    <scope>NUCLEOTIDE SEQUENCE</scope>
    <source>
        <strain evidence="3">BLCCT55</strain>
    </source>
</reference>
<evidence type="ECO:0000313" key="4">
    <source>
        <dbReference type="Proteomes" id="UP000629098"/>
    </source>
</evidence>
<dbReference type="RefSeq" id="WP_190825623.1">
    <property type="nucleotide sequence ID" value="NZ_CAWPPI010000017.1"/>
</dbReference>
<proteinExistence type="predicted"/>
<evidence type="ECO:0000256" key="2">
    <source>
        <dbReference type="SAM" id="SignalP"/>
    </source>
</evidence>
<dbReference type="EMBL" id="JACXAE010000017">
    <property type="protein sequence ID" value="MBD2771326.1"/>
    <property type="molecule type" value="Genomic_DNA"/>
</dbReference>
<organism evidence="3 4">
    <name type="scientific">Iningainema tapete BLCC-T55</name>
    <dbReference type="NCBI Taxonomy" id="2748662"/>
    <lineage>
        <taxon>Bacteria</taxon>
        <taxon>Bacillati</taxon>
        <taxon>Cyanobacteriota</taxon>
        <taxon>Cyanophyceae</taxon>
        <taxon>Nostocales</taxon>
        <taxon>Scytonemataceae</taxon>
        <taxon>Iningainema tapete</taxon>
    </lineage>
</organism>
<feature type="signal peptide" evidence="2">
    <location>
        <begin position="1"/>
        <end position="23"/>
    </location>
</feature>
<feature type="region of interest" description="Disordered" evidence="1">
    <location>
        <begin position="36"/>
        <end position="58"/>
    </location>
</feature>
<gene>
    <name evidence="3" type="ORF">ICL16_04110</name>
</gene>
<keyword evidence="4" id="KW-1185">Reference proteome</keyword>
<comment type="caution">
    <text evidence="3">The sequence shown here is derived from an EMBL/GenBank/DDBJ whole genome shotgun (WGS) entry which is preliminary data.</text>
</comment>
<sequence length="58" mass="6217">MKKSLFFALAVVSTLTCISPAYAKVTTNQLTISNNKQVTQANPADRGKPSNPIPAGRR</sequence>
<name>A0A8J6XFN7_9CYAN</name>
<dbReference type="AlphaFoldDB" id="A0A8J6XFN7"/>
<protein>
    <submittedName>
        <fullName evidence="3">Uncharacterized protein</fullName>
    </submittedName>
</protein>
<dbReference type="Proteomes" id="UP000629098">
    <property type="component" value="Unassembled WGS sequence"/>
</dbReference>
<evidence type="ECO:0000313" key="3">
    <source>
        <dbReference type="EMBL" id="MBD2771326.1"/>
    </source>
</evidence>
<accession>A0A8J6XFN7</accession>
<feature type="chain" id="PRO_5035184688" evidence="2">
    <location>
        <begin position="24"/>
        <end position="58"/>
    </location>
</feature>
<keyword evidence="2" id="KW-0732">Signal</keyword>